<dbReference type="PROSITE" id="PS51194">
    <property type="entry name" value="HELICASE_CTER"/>
    <property type="match status" value="1"/>
</dbReference>
<organism evidence="4 5">
    <name type="scientific">Demequina muriae</name>
    <dbReference type="NCBI Taxonomy" id="3051664"/>
    <lineage>
        <taxon>Bacteria</taxon>
        <taxon>Bacillati</taxon>
        <taxon>Actinomycetota</taxon>
        <taxon>Actinomycetes</taxon>
        <taxon>Micrococcales</taxon>
        <taxon>Demequinaceae</taxon>
        <taxon>Demequina</taxon>
    </lineage>
</organism>
<dbReference type="Pfam" id="PF00271">
    <property type="entry name" value="Helicase_C"/>
    <property type="match status" value="1"/>
</dbReference>
<dbReference type="Gene3D" id="3.40.50.300">
    <property type="entry name" value="P-loop containing nucleotide triphosphate hydrolases"/>
    <property type="match status" value="2"/>
</dbReference>
<dbReference type="Pfam" id="PF26350">
    <property type="entry name" value="DUF8090"/>
    <property type="match status" value="1"/>
</dbReference>
<evidence type="ECO:0000313" key="5">
    <source>
        <dbReference type="Proteomes" id="UP001172708"/>
    </source>
</evidence>
<feature type="region of interest" description="Disordered" evidence="1">
    <location>
        <begin position="245"/>
        <end position="268"/>
    </location>
</feature>
<evidence type="ECO:0000256" key="1">
    <source>
        <dbReference type="SAM" id="MobiDB-lite"/>
    </source>
</evidence>
<evidence type="ECO:0000259" key="2">
    <source>
        <dbReference type="PROSITE" id="PS51192"/>
    </source>
</evidence>
<dbReference type="EMBL" id="JAUHQA010000001">
    <property type="protein sequence ID" value="MDN4481245.1"/>
    <property type="molecule type" value="Genomic_DNA"/>
</dbReference>
<dbReference type="Pfam" id="PF04851">
    <property type="entry name" value="ResIII"/>
    <property type="match status" value="1"/>
</dbReference>
<dbReference type="InterPro" id="IPR050742">
    <property type="entry name" value="Helicase_Restrict-Modif_Enz"/>
</dbReference>
<dbReference type="Proteomes" id="UP001172708">
    <property type="component" value="Unassembled WGS sequence"/>
</dbReference>
<dbReference type="RefSeq" id="WP_301142806.1">
    <property type="nucleotide sequence ID" value="NZ_JAUHQA010000001.1"/>
</dbReference>
<evidence type="ECO:0000259" key="3">
    <source>
        <dbReference type="PROSITE" id="PS51194"/>
    </source>
</evidence>
<keyword evidence="5" id="KW-1185">Reference proteome</keyword>
<dbReference type="SMART" id="SM00487">
    <property type="entry name" value="DEXDc"/>
    <property type="match status" value="1"/>
</dbReference>
<dbReference type="Gene3D" id="3.30.870.10">
    <property type="entry name" value="Endonuclease Chain A"/>
    <property type="match status" value="1"/>
</dbReference>
<dbReference type="CDD" id="cd18799">
    <property type="entry name" value="SF2_C_EcoAI-like"/>
    <property type="match status" value="1"/>
</dbReference>
<dbReference type="CDD" id="cd18032">
    <property type="entry name" value="DEXHc_RE_I_III_res"/>
    <property type="match status" value="1"/>
</dbReference>
<dbReference type="Pfam" id="PF11907">
    <property type="entry name" value="DUF3427"/>
    <property type="match status" value="1"/>
</dbReference>
<comment type="caution">
    <text evidence="4">The sequence shown here is derived from an EMBL/GenBank/DDBJ whole genome shotgun (WGS) entry which is preliminary data.</text>
</comment>
<dbReference type="InterPro" id="IPR014001">
    <property type="entry name" value="Helicase_ATP-bd"/>
</dbReference>
<proteinExistence type="predicted"/>
<feature type="domain" description="Helicase C-terminal" evidence="3">
    <location>
        <begin position="511"/>
        <end position="662"/>
    </location>
</feature>
<name>A0ABT8GIK3_9MICO</name>
<dbReference type="SUPFAM" id="SSF52540">
    <property type="entry name" value="P-loop containing nucleoside triphosphate hydrolases"/>
    <property type="match status" value="1"/>
</dbReference>
<dbReference type="PANTHER" id="PTHR47396">
    <property type="entry name" value="TYPE I RESTRICTION ENZYME ECOKI R PROTEIN"/>
    <property type="match status" value="1"/>
</dbReference>
<dbReference type="InterPro" id="IPR058403">
    <property type="entry name" value="DUF8090"/>
</dbReference>
<dbReference type="SMART" id="SM00490">
    <property type="entry name" value="HELICc"/>
    <property type="match status" value="1"/>
</dbReference>
<evidence type="ECO:0000313" key="4">
    <source>
        <dbReference type="EMBL" id="MDN4481245.1"/>
    </source>
</evidence>
<dbReference type="InterPro" id="IPR006935">
    <property type="entry name" value="Helicase/UvrB_N"/>
</dbReference>
<feature type="compositionally biased region" description="Low complexity" evidence="1">
    <location>
        <begin position="247"/>
        <end position="267"/>
    </location>
</feature>
<dbReference type="InterPro" id="IPR001650">
    <property type="entry name" value="Helicase_C-like"/>
</dbReference>
<sequence length="1035" mass="115201">MGVEEYLASALERDVRFGYLDSDASAPRNGNPLVVLNNDSGSMLRVLREELRHCTAFSFSVAFVSPGAIALLKQELVEFQGRGQIVTSDYLGFNRPEAFWELHELQKLGIDTRIHHQTAYHPKGYVFEHPDRIVGVLGSSNLTKNALVRNHEWNLKVTAASRSDLAQQFAALVDDQHRESDPLHASWIERYSSRYVAQRGFARASPRSVRAPEPNALTEIAVGPQPDGDVPQEFGEFDVSPFATNTSRGSSVQVSSEESAGSGAFSESDVDATGRILYEPSQTPHDQLTPNRMQQDALRSIADLRARGKTKALVISATGTGKTILSALDVRAYAPDRMLFVVHREQVLDRAIAEFKRVLGGEDRDFGKLTGSHKSIDSKYLFATVQTLSQPAVLERFDPRAFGYVLVDEVHRAGADSYARVLEHFNPGFLLGMTATPERTDGRNIFELFDFNVPYEIRLGRALEEEMLAPFHYYGVTDITYDNGQTTTSETDVARLGSSVRAEHVVAALETYAQAGVAPRGLIFCARREEAQALSTHLNTMTLRGHRLRTVALTGQDAIEKREAAVESLERGDLDYVLTVDVFNEGVDIPSLNQVLMLRQTQSAIVFVQQLGRGLRKDPGKEYLVVIDFIGNYANNYLIPVALFGDESLNKESLRKEMQNAEESGVTAGLSSVRFDHIAEQRVLKAISSTRLDSMQNLKAAMETLRNRVGGVPRLYDFYRFESVDPVILATKAGNYPTLAEKTLRAAHGLSEEELDSLTFLSHEVLDAKRPHEALILMALHEHGESTVSALQGRLQAAGVPASRRHVESAVRVLTLDFHTEQELKRYNRGLVLREGETVRLAPAFGDAWRDRRAFATEVDDLLRTALAIVSSRYASHRPFTPGRQYSRKDACRLLLWPKNISSTIYGYRSDIKSETCPIFVTYHKSDDVSASTAYGDELLDRSTMQWYTRSRRSLESKEVAAIVNGAVVPHVFSKKDDADGSEFYYLGAATPSDVEQTTMPDEKGEDLSVVRMKLVFDQPVDAGVYDYFHPTVMA</sequence>
<dbReference type="SUPFAM" id="SSF56024">
    <property type="entry name" value="Phospholipase D/nuclease"/>
    <property type="match status" value="1"/>
</dbReference>
<dbReference type="InterPro" id="IPR021835">
    <property type="entry name" value="DUF3427"/>
</dbReference>
<dbReference type="PANTHER" id="PTHR47396:SF1">
    <property type="entry name" value="ATP-DEPENDENT HELICASE IRC3-RELATED"/>
    <property type="match status" value="1"/>
</dbReference>
<dbReference type="InterPro" id="IPR027417">
    <property type="entry name" value="P-loop_NTPase"/>
</dbReference>
<dbReference type="Pfam" id="PF13091">
    <property type="entry name" value="PLDc_2"/>
    <property type="match status" value="1"/>
</dbReference>
<feature type="domain" description="Helicase ATP-binding" evidence="2">
    <location>
        <begin position="303"/>
        <end position="455"/>
    </location>
</feature>
<dbReference type="PROSITE" id="PS51192">
    <property type="entry name" value="HELICASE_ATP_BIND_1"/>
    <property type="match status" value="1"/>
</dbReference>
<gene>
    <name evidence="4" type="ORF">QQX02_09945</name>
</gene>
<accession>A0ABT8GIK3</accession>
<reference evidence="4" key="1">
    <citation type="submission" date="2023-06" db="EMBL/GenBank/DDBJ databases">
        <title>Egi l300058.</title>
        <authorList>
            <person name="Gao L."/>
            <person name="Fang B.-Z."/>
            <person name="Li W.-J."/>
        </authorList>
    </citation>
    <scope>NUCLEOTIDE SEQUENCE</scope>
    <source>
        <strain evidence="4">EGI L300058</strain>
    </source>
</reference>
<protein>
    <submittedName>
        <fullName evidence="4">DUF3427 domain-containing protein</fullName>
    </submittedName>
</protein>
<dbReference type="InterPro" id="IPR025202">
    <property type="entry name" value="PLD-like_dom"/>
</dbReference>